<comment type="similarity">
    <text evidence="1">Belongs to the AB hydrolase superfamily. AB hydrolase 4 family.</text>
</comment>
<gene>
    <name evidence="3" type="ORF">WJX81_008546</name>
</gene>
<sequence>MNRSQGLMDVAPVPRSVLHRAKAAVCWWLEWDWLFWEQLADWLLGREYPRVYGEGLVAELASAALPRYWPTPLLTPMYQTLAALKVRALALNPEYRRMALRPPAGGVFAVDLYRGLQEGLLPREAPVLLILHGIVGSSADGYAKSLCAAAFAAGFRPAVLNYRGCGGMPLDSPATFSAAFTGDAHFAADDLQRRFPGAPLLLAGFSMGAMQAAKLLAELGTGERVLGAPVAAAVLSSSPHDLGAMAQRLASGRLLSAAFWCNEVIVGSLRAYARKHQAALREGGVDTRAVARARTLAQYDALVTCKVFGYARVADCYAAAHSGQHIPRIRTPTLLLSATDDLFVCGLPMAECRANPFTVLATTRRGGHCAHLQGVHLLGPTYMEDAAVGFFRAALATPLVLVAGRGEAACRLLPSTARIVWDAVMQMTRVLANGRSRPAHLRRGRSPLAPARPSNIGLHGPFAFA</sequence>
<dbReference type="EMBL" id="JALJOU010000020">
    <property type="protein sequence ID" value="KAK9838201.1"/>
    <property type="molecule type" value="Genomic_DNA"/>
</dbReference>
<evidence type="ECO:0000256" key="1">
    <source>
        <dbReference type="ARBA" id="ARBA00010884"/>
    </source>
</evidence>
<organism evidence="3 4">
    <name type="scientific">Elliptochloris bilobata</name>
    <dbReference type="NCBI Taxonomy" id="381761"/>
    <lineage>
        <taxon>Eukaryota</taxon>
        <taxon>Viridiplantae</taxon>
        <taxon>Chlorophyta</taxon>
        <taxon>core chlorophytes</taxon>
        <taxon>Trebouxiophyceae</taxon>
        <taxon>Trebouxiophyceae incertae sedis</taxon>
        <taxon>Elliptochloris clade</taxon>
        <taxon>Elliptochloris</taxon>
    </lineage>
</organism>
<comment type="caution">
    <text evidence="3">The sequence shown here is derived from an EMBL/GenBank/DDBJ whole genome shotgun (WGS) entry which is preliminary data.</text>
</comment>
<feature type="domain" description="Serine aminopeptidase S33" evidence="2">
    <location>
        <begin position="127"/>
        <end position="344"/>
    </location>
</feature>
<dbReference type="Proteomes" id="UP001445335">
    <property type="component" value="Unassembled WGS sequence"/>
</dbReference>
<dbReference type="InterPro" id="IPR050960">
    <property type="entry name" value="AB_hydrolase_4_sf"/>
</dbReference>
<protein>
    <recommendedName>
        <fullName evidence="2">Serine aminopeptidase S33 domain-containing protein</fullName>
    </recommendedName>
</protein>
<dbReference type="Pfam" id="PF12146">
    <property type="entry name" value="Hydrolase_4"/>
    <property type="match status" value="1"/>
</dbReference>
<dbReference type="InterPro" id="IPR022742">
    <property type="entry name" value="Hydrolase_4"/>
</dbReference>
<dbReference type="GO" id="GO:0047372">
    <property type="term" value="F:monoacylglycerol lipase activity"/>
    <property type="evidence" value="ECO:0007669"/>
    <property type="project" value="TreeGrafter"/>
</dbReference>
<evidence type="ECO:0000259" key="2">
    <source>
        <dbReference type="Pfam" id="PF12146"/>
    </source>
</evidence>
<accession>A0AAW1RWQ0</accession>
<dbReference type="PANTHER" id="PTHR10794">
    <property type="entry name" value="ABHYDROLASE DOMAIN-CONTAINING PROTEIN"/>
    <property type="match status" value="1"/>
</dbReference>
<dbReference type="SUPFAM" id="SSF53474">
    <property type="entry name" value="alpha/beta-Hydrolases"/>
    <property type="match status" value="1"/>
</dbReference>
<dbReference type="AlphaFoldDB" id="A0AAW1RWQ0"/>
<dbReference type="GO" id="GO:0034338">
    <property type="term" value="F:short-chain carboxylesterase activity"/>
    <property type="evidence" value="ECO:0007669"/>
    <property type="project" value="TreeGrafter"/>
</dbReference>
<dbReference type="PANTHER" id="PTHR10794:SF63">
    <property type="entry name" value="ALPHA_BETA HYDROLASE 1, ISOFORM A"/>
    <property type="match status" value="1"/>
</dbReference>
<reference evidence="3 4" key="1">
    <citation type="journal article" date="2024" name="Nat. Commun.">
        <title>Phylogenomics reveals the evolutionary origins of lichenization in chlorophyte algae.</title>
        <authorList>
            <person name="Puginier C."/>
            <person name="Libourel C."/>
            <person name="Otte J."/>
            <person name="Skaloud P."/>
            <person name="Haon M."/>
            <person name="Grisel S."/>
            <person name="Petersen M."/>
            <person name="Berrin J.G."/>
            <person name="Delaux P.M."/>
            <person name="Dal Grande F."/>
            <person name="Keller J."/>
        </authorList>
    </citation>
    <scope>NUCLEOTIDE SEQUENCE [LARGE SCALE GENOMIC DNA]</scope>
    <source>
        <strain evidence="3 4">SAG 245.80</strain>
    </source>
</reference>
<dbReference type="InterPro" id="IPR029058">
    <property type="entry name" value="AB_hydrolase_fold"/>
</dbReference>
<dbReference type="Gene3D" id="3.40.50.1820">
    <property type="entry name" value="alpha/beta hydrolase"/>
    <property type="match status" value="1"/>
</dbReference>
<keyword evidence="4" id="KW-1185">Reference proteome</keyword>
<evidence type="ECO:0000313" key="3">
    <source>
        <dbReference type="EMBL" id="KAK9838201.1"/>
    </source>
</evidence>
<proteinExistence type="inferred from homology"/>
<name>A0AAW1RWQ0_9CHLO</name>
<evidence type="ECO:0000313" key="4">
    <source>
        <dbReference type="Proteomes" id="UP001445335"/>
    </source>
</evidence>